<gene>
    <name evidence="2" type="ORF">JK363_33990</name>
</gene>
<name>A0ABS1NNA1_9ACTN</name>
<feature type="region of interest" description="Disordered" evidence="1">
    <location>
        <begin position="1"/>
        <end position="55"/>
    </location>
</feature>
<accession>A0ABS1NNA1</accession>
<feature type="compositionally biased region" description="Low complexity" evidence="1">
    <location>
        <begin position="8"/>
        <end position="26"/>
    </location>
</feature>
<sequence length="55" mass="5978">MSETQIDTTQARPREAAATQADAAVQGRHRGQQATSEEAQAPVHGRHRRPDENAS</sequence>
<keyword evidence="3" id="KW-1185">Reference proteome</keyword>
<protein>
    <recommendedName>
        <fullName evidence="4">DUF5302 domain-containing protein</fullName>
    </recommendedName>
</protein>
<dbReference type="RefSeq" id="WP_201881219.1">
    <property type="nucleotide sequence ID" value="NZ_JAERRF010000030.1"/>
</dbReference>
<evidence type="ECO:0000313" key="2">
    <source>
        <dbReference type="EMBL" id="MBL1101573.1"/>
    </source>
</evidence>
<dbReference type="Proteomes" id="UP000634229">
    <property type="component" value="Unassembled WGS sequence"/>
</dbReference>
<dbReference type="EMBL" id="JAERRF010000030">
    <property type="protein sequence ID" value="MBL1101573.1"/>
    <property type="molecule type" value="Genomic_DNA"/>
</dbReference>
<evidence type="ECO:0008006" key="4">
    <source>
        <dbReference type="Google" id="ProtNLM"/>
    </source>
</evidence>
<reference evidence="2 3" key="1">
    <citation type="submission" date="2021-01" db="EMBL/GenBank/DDBJ databases">
        <title>WGS of actinomycetes isolated from Thailand.</title>
        <authorList>
            <person name="Thawai C."/>
        </authorList>
    </citation>
    <scope>NUCLEOTIDE SEQUENCE [LARGE SCALE GENOMIC DNA]</scope>
    <source>
        <strain evidence="2 3">CA1R205</strain>
    </source>
</reference>
<evidence type="ECO:0000256" key="1">
    <source>
        <dbReference type="SAM" id="MobiDB-lite"/>
    </source>
</evidence>
<organism evidence="2 3">
    <name type="scientific">Streptomyces coffeae</name>
    <dbReference type="NCBI Taxonomy" id="621382"/>
    <lineage>
        <taxon>Bacteria</taxon>
        <taxon>Bacillati</taxon>
        <taxon>Actinomycetota</taxon>
        <taxon>Actinomycetes</taxon>
        <taxon>Kitasatosporales</taxon>
        <taxon>Streptomycetaceae</taxon>
        <taxon>Streptomyces</taxon>
    </lineage>
</organism>
<proteinExistence type="predicted"/>
<comment type="caution">
    <text evidence="2">The sequence shown here is derived from an EMBL/GenBank/DDBJ whole genome shotgun (WGS) entry which is preliminary data.</text>
</comment>
<evidence type="ECO:0000313" key="3">
    <source>
        <dbReference type="Proteomes" id="UP000634229"/>
    </source>
</evidence>